<dbReference type="GO" id="GO:1901911">
    <property type="term" value="P:adenosine 5'-(hexahydrogen pentaphosphate) catabolic process"/>
    <property type="evidence" value="ECO:0007669"/>
    <property type="project" value="TreeGrafter"/>
</dbReference>
<protein>
    <submittedName>
        <fullName evidence="6">NUDIX hydrolase</fullName>
    </submittedName>
</protein>
<dbReference type="GO" id="GO:0046872">
    <property type="term" value="F:metal ion binding"/>
    <property type="evidence" value="ECO:0007669"/>
    <property type="project" value="UniProtKB-KW"/>
</dbReference>
<organism evidence="6 7">
    <name type="scientific">Roseovarius faecimaris</name>
    <dbReference type="NCBI Taxonomy" id="2494550"/>
    <lineage>
        <taxon>Bacteria</taxon>
        <taxon>Pseudomonadati</taxon>
        <taxon>Pseudomonadota</taxon>
        <taxon>Alphaproteobacteria</taxon>
        <taxon>Rhodobacterales</taxon>
        <taxon>Roseobacteraceae</taxon>
        <taxon>Roseovarius</taxon>
    </lineage>
</organism>
<dbReference type="PANTHER" id="PTHR12629:SF0">
    <property type="entry name" value="DIPHOSPHOINOSITOL-POLYPHOSPHATE DIPHOSPHATASE"/>
    <property type="match status" value="1"/>
</dbReference>
<dbReference type="PROSITE" id="PS51462">
    <property type="entry name" value="NUDIX"/>
    <property type="match status" value="1"/>
</dbReference>
<sequence length="159" mass="17916">MTIMTSRQEPISLADMGKRDLRTQFAALCYRMVKGKPEILLITSRRSGRWIVPKGWPADGKTPSESALTEAWEEAGVIGKAHNVGLGLFSYHKQVDDQTDLPCVAMVYPVKVKSVANKFPEAGMRKRKWLSPKKAAERVNEPELADIIRRFDPGMFTRL</sequence>
<proteinExistence type="predicted"/>
<dbReference type="GO" id="GO:0034431">
    <property type="term" value="F:bis(5'-adenosyl)-hexaphosphatase activity"/>
    <property type="evidence" value="ECO:0007669"/>
    <property type="project" value="TreeGrafter"/>
</dbReference>
<dbReference type="Gene3D" id="3.90.79.10">
    <property type="entry name" value="Nucleoside Triphosphate Pyrophosphohydrolase"/>
    <property type="match status" value="1"/>
</dbReference>
<evidence type="ECO:0000256" key="4">
    <source>
        <dbReference type="ARBA" id="ARBA00022842"/>
    </source>
</evidence>
<keyword evidence="2" id="KW-0479">Metal-binding</keyword>
<dbReference type="OrthoDB" id="7066910at2"/>
<dbReference type="GO" id="GO:0005737">
    <property type="term" value="C:cytoplasm"/>
    <property type="evidence" value="ECO:0007669"/>
    <property type="project" value="TreeGrafter"/>
</dbReference>
<evidence type="ECO:0000259" key="5">
    <source>
        <dbReference type="PROSITE" id="PS51462"/>
    </source>
</evidence>
<accession>A0A6I6IMI5</accession>
<evidence type="ECO:0000256" key="3">
    <source>
        <dbReference type="ARBA" id="ARBA00022801"/>
    </source>
</evidence>
<dbReference type="SUPFAM" id="SSF55811">
    <property type="entry name" value="Nudix"/>
    <property type="match status" value="1"/>
</dbReference>
<dbReference type="Proteomes" id="UP000428330">
    <property type="component" value="Chromosome"/>
</dbReference>
<dbReference type="InterPro" id="IPR015797">
    <property type="entry name" value="NUDIX_hydrolase-like_dom_sf"/>
</dbReference>
<gene>
    <name evidence="6" type="ORF">EI983_04150</name>
</gene>
<dbReference type="CDD" id="cd04666">
    <property type="entry name" value="NUDIX_DIPP2_like_Nudt4"/>
    <property type="match status" value="1"/>
</dbReference>
<dbReference type="EMBL" id="CP034348">
    <property type="protein sequence ID" value="QGX97512.1"/>
    <property type="molecule type" value="Genomic_DNA"/>
</dbReference>
<keyword evidence="3 6" id="KW-0378">Hydrolase</keyword>
<keyword evidence="4" id="KW-0460">Magnesium</keyword>
<dbReference type="GO" id="GO:0071543">
    <property type="term" value="P:diphosphoinositol polyphosphate metabolic process"/>
    <property type="evidence" value="ECO:0007669"/>
    <property type="project" value="TreeGrafter"/>
</dbReference>
<dbReference type="KEGG" id="rom:EI983_04150"/>
<dbReference type="AlphaFoldDB" id="A0A6I6IMI5"/>
<evidence type="ECO:0000256" key="2">
    <source>
        <dbReference type="ARBA" id="ARBA00022723"/>
    </source>
</evidence>
<reference evidence="7" key="1">
    <citation type="submission" date="2018-12" db="EMBL/GenBank/DDBJ databases">
        <title>Complete genome sequence of Roseovarius sp. MME-070.</title>
        <authorList>
            <person name="Nam Y.-D."/>
            <person name="Kang J."/>
            <person name="Chung W.-H."/>
            <person name="Park Y.S."/>
        </authorList>
    </citation>
    <scope>NUCLEOTIDE SEQUENCE [LARGE SCALE GENOMIC DNA]</scope>
    <source>
        <strain evidence="7">MME-070</strain>
    </source>
</reference>
<dbReference type="GO" id="GO:0008486">
    <property type="term" value="F:diphosphoinositol-polyphosphate diphosphatase activity"/>
    <property type="evidence" value="ECO:0007669"/>
    <property type="project" value="TreeGrafter"/>
</dbReference>
<evidence type="ECO:0000313" key="7">
    <source>
        <dbReference type="Proteomes" id="UP000428330"/>
    </source>
</evidence>
<comment type="cofactor">
    <cofactor evidence="1">
        <name>Mg(2+)</name>
        <dbReference type="ChEBI" id="CHEBI:18420"/>
    </cofactor>
</comment>
<dbReference type="GO" id="GO:1901907">
    <property type="term" value="P:diadenosine pentaphosphate catabolic process"/>
    <property type="evidence" value="ECO:0007669"/>
    <property type="project" value="TreeGrafter"/>
</dbReference>
<dbReference type="InterPro" id="IPR047198">
    <property type="entry name" value="DDP-like_NUDIX"/>
</dbReference>
<dbReference type="Pfam" id="PF00293">
    <property type="entry name" value="NUDIX"/>
    <property type="match status" value="1"/>
</dbReference>
<feature type="domain" description="Nudix hydrolase" evidence="5">
    <location>
        <begin position="20"/>
        <end position="152"/>
    </location>
</feature>
<dbReference type="GO" id="GO:0000298">
    <property type="term" value="F:endopolyphosphatase activity"/>
    <property type="evidence" value="ECO:0007669"/>
    <property type="project" value="TreeGrafter"/>
</dbReference>
<name>A0A6I6IMI5_9RHOB</name>
<keyword evidence="7" id="KW-1185">Reference proteome</keyword>
<evidence type="ECO:0000313" key="6">
    <source>
        <dbReference type="EMBL" id="QGX97512.1"/>
    </source>
</evidence>
<dbReference type="GO" id="GO:0034432">
    <property type="term" value="F:bis(5'-adenosyl)-pentaphosphatase activity"/>
    <property type="evidence" value="ECO:0007669"/>
    <property type="project" value="TreeGrafter"/>
</dbReference>
<dbReference type="PANTHER" id="PTHR12629">
    <property type="entry name" value="DIPHOSPHOINOSITOL POLYPHOSPHATE PHOSPHOHYDROLASE"/>
    <property type="match status" value="1"/>
</dbReference>
<dbReference type="GO" id="GO:1901909">
    <property type="term" value="P:diadenosine hexaphosphate catabolic process"/>
    <property type="evidence" value="ECO:0007669"/>
    <property type="project" value="TreeGrafter"/>
</dbReference>
<dbReference type="InterPro" id="IPR000086">
    <property type="entry name" value="NUDIX_hydrolase_dom"/>
</dbReference>
<evidence type="ECO:0000256" key="1">
    <source>
        <dbReference type="ARBA" id="ARBA00001946"/>
    </source>
</evidence>